<reference evidence="1" key="1">
    <citation type="submission" date="2020-11" db="EMBL/GenBank/DDBJ databases">
        <title>Sequencing the genomes of 1000 actinobacteria strains.</title>
        <authorList>
            <person name="Klenk H.-P."/>
        </authorList>
    </citation>
    <scope>NUCLEOTIDE SEQUENCE</scope>
    <source>
        <strain evidence="1">DSM 43175</strain>
    </source>
</reference>
<proteinExistence type="predicted"/>
<name>A0A931GQ27_9ACTN</name>
<comment type="caution">
    <text evidence="1">The sequence shown here is derived from an EMBL/GenBank/DDBJ whole genome shotgun (WGS) entry which is preliminary data.</text>
</comment>
<dbReference type="EMBL" id="JADOUA010000001">
    <property type="protein sequence ID" value="MBG6091266.1"/>
    <property type="molecule type" value="Genomic_DNA"/>
</dbReference>
<sequence>MNDGGVNDGDARDLDPLLERVRAACQALDPLPPEVLAAARAALRWREPGAELAELSGDHGARSEALAGAVRGAEDGAEDGMEDGAGAAGGPRTLTFTARDVLIEIEVSGTGRVRDVVGRLAPPVPARVRVRHPALVPGRPETGADRAGQFTFAGLPRGLVSFAFLVPDGTSIVTSWVRL</sequence>
<gene>
    <name evidence="1" type="ORF">IW256_005379</name>
</gene>
<keyword evidence="2" id="KW-1185">Reference proteome</keyword>
<evidence type="ECO:0000313" key="2">
    <source>
        <dbReference type="Proteomes" id="UP000614047"/>
    </source>
</evidence>
<dbReference type="Proteomes" id="UP000614047">
    <property type="component" value="Unassembled WGS sequence"/>
</dbReference>
<evidence type="ECO:0000313" key="1">
    <source>
        <dbReference type="EMBL" id="MBG6091266.1"/>
    </source>
</evidence>
<dbReference type="RefSeq" id="WP_197013604.1">
    <property type="nucleotide sequence ID" value="NZ_BAABES010000001.1"/>
</dbReference>
<dbReference type="AlphaFoldDB" id="A0A931GQ27"/>
<organism evidence="1 2">
    <name type="scientific">Actinomadura viridis</name>
    <dbReference type="NCBI Taxonomy" id="58110"/>
    <lineage>
        <taxon>Bacteria</taxon>
        <taxon>Bacillati</taxon>
        <taxon>Actinomycetota</taxon>
        <taxon>Actinomycetes</taxon>
        <taxon>Streptosporangiales</taxon>
        <taxon>Thermomonosporaceae</taxon>
        <taxon>Actinomadura</taxon>
    </lineage>
</organism>
<accession>A0A931GQ27</accession>
<protein>
    <submittedName>
        <fullName evidence="1">Uncharacterized protein</fullName>
    </submittedName>
</protein>